<dbReference type="EMBL" id="CAKLPY010000010">
    <property type="protein sequence ID" value="CAH0998034.1"/>
    <property type="molecule type" value="Genomic_DNA"/>
</dbReference>
<dbReference type="RefSeq" id="WP_238808841.1">
    <property type="nucleotide sequence ID" value="NZ_CAKLPY010000010.1"/>
</dbReference>
<organism evidence="1 2">
    <name type="scientific">Emticicia aquatica</name>
    <dbReference type="NCBI Taxonomy" id="1681835"/>
    <lineage>
        <taxon>Bacteria</taxon>
        <taxon>Pseudomonadati</taxon>
        <taxon>Bacteroidota</taxon>
        <taxon>Cytophagia</taxon>
        <taxon>Cytophagales</taxon>
        <taxon>Leadbetterellaceae</taxon>
        <taxon>Emticicia</taxon>
    </lineage>
</organism>
<evidence type="ECO:0000313" key="1">
    <source>
        <dbReference type="EMBL" id="CAH0998034.1"/>
    </source>
</evidence>
<gene>
    <name evidence="1" type="ORF">EMA8858_04169</name>
</gene>
<accession>A0ABM9AVF7</accession>
<keyword evidence="2" id="KW-1185">Reference proteome</keyword>
<protein>
    <submittedName>
        <fullName evidence="1">Uncharacterized protein</fullName>
    </submittedName>
</protein>
<reference evidence="1" key="1">
    <citation type="submission" date="2021-12" db="EMBL/GenBank/DDBJ databases">
        <authorList>
            <person name="Rodrigo-Torres L."/>
            <person name="Arahal R. D."/>
            <person name="Lucena T."/>
        </authorList>
    </citation>
    <scope>NUCLEOTIDE SEQUENCE</scope>
    <source>
        <strain evidence="1">CECT 8858</strain>
    </source>
</reference>
<dbReference type="Proteomes" id="UP000837932">
    <property type="component" value="Unassembled WGS sequence"/>
</dbReference>
<evidence type="ECO:0000313" key="2">
    <source>
        <dbReference type="Proteomes" id="UP000837932"/>
    </source>
</evidence>
<name>A0ABM9AVF7_9BACT</name>
<sequence>MFFSETNRIPSKESRLDLLDKSIDFLVKYRERFSQLEGDESLYYCGVHHRMFYGLQFHLIDGKNEINIPVLFD</sequence>
<comment type="caution">
    <text evidence="1">The sequence shown here is derived from an EMBL/GenBank/DDBJ whole genome shotgun (WGS) entry which is preliminary data.</text>
</comment>
<proteinExistence type="predicted"/>